<dbReference type="PROSITE" id="PS51782">
    <property type="entry name" value="LYSM"/>
    <property type="match status" value="3"/>
</dbReference>
<dbReference type="SUPFAM" id="SSF54106">
    <property type="entry name" value="LysM domain"/>
    <property type="match status" value="3"/>
</dbReference>
<dbReference type="InterPro" id="IPR008258">
    <property type="entry name" value="Transglycosylase_SLT_dom_1"/>
</dbReference>
<comment type="caution">
    <text evidence="5">The sequence shown here is derived from an EMBL/GenBank/DDBJ whole genome shotgun (WGS) entry which is preliminary data.</text>
</comment>
<protein>
    <submittedName>
        <fullName evidence="5">LysM peptidoglycan-binding domain-containing protein</fullName>
    </submittedName>
</protein>
<dbReference type="Gene3D" id="3.10.350.10">
    <property type="entry name" value="LysM domain"/>
    <property type="match status" value="3"/>
</dbReference>
<feature type="compositionally biased region" description="Low complexity" evidence="2">
    <location>
        <begin position="522"/>
        <end position="537"/>
    </location>
</feature>
<dbReference type="InterPro" id="IPR000189">
    <property type="entry name" value="Transglyc_AS"/>
</dbReference>
<dbReference type="SUPFAM" id="SSF53955">
    <property type="entry name" value="Lysozyme-like"/>
    <property type="match status" value="1"/>
</dbReference>
<sequence length="677" mass="75053">MKKSLRTPALLLLLASAARPALAQTEPGLQPEQVSANDTLLARQQLLRVDSLVAEPAFSPDSARLVWLQTPPEMRDLVADRIGCYESEMPLVFNNTVMAFVNYFTVRNRKYTQRVLERQNLYFPLFEKYLAKYRLPQDLKYLAVVESALLPQARSRVGALGLWQFMGPTANDLRLRRDEFIDERMNPEKSTEAACKFLRDLHRYFGDWELALAAYNYGSGNINKAIRRAGGQRNFWAIYKYLPKETRDYVPTFTAILYTLNYAKEHNLHDASLNYRYPEPMDTLLISGRSLDLYKLSKSFGLDSMALLSYNPELRKHYLPESFHNYPLQIPACVRPELAMQDRTALLDFCKVTLPPPAPLVPVSPLLPPPDSAQTVVAAAAPPASEKPRYRRAQHTVRRGETVVSVAARYDVDPSQIRRWNKLRRGQNLTPRQQIFVYVPVAAEAAPAVAVARPDVPKKLPTVAVATKPAGETATAPAEQVAVAPEAAEPSVAAAESMKPVVARVSAPVAAKKPAPKPTRQPRPAAQAAEQAEPQPELTAQTATASSDDSLPASTEYVVRKGDYLTKIAREQNLTVAQLTAWNQLGSNQVVPGQKLTLRAPADAPTVAEARPAAAQASTKRPSKLILPAPRVHLVQPGDTLYNISRRYQGVTVDQLRKLNNLTSDEVKPGQKLIVQG</sequence>
<dbReference type="Proteomes" id="UP000601099">
    <property type="component" value="Unassembled WGS sequence"/>
</dbReference>
<dbReference type="CDD" id="cd00118">
    <property type="entry name" value="LysM"/>
    <property type="match status" value="3"/>
</dbReference>
<organism evidence="5 6">
    <name type="scientific">Hymenobacter guriensis</name>
    <dbReference type="NCBI Taxonomy" id="2793065"/>
    <lineage>
        <taxon>Bacteria</taxon>
        <taxon>Pseudomonadati</taxon>
        <taxon>Bacteroidota</taxon>
        <taxon>Cytophagia</taxon>
        <taxon>Cytophagales</taxon>
        <taxon>Hymenobacteraceae</taxon>
        <taxon>Hymenobacter</taxon>
    </lineage>
</organism>
<feature type="domain" description="LysM" evidence="4">
    <location>
        <begin position="555"/>
        <end position="598"/>
    </location>
</feature>
<dbReference type="PANTHER" id="PTHR33734">
    <property type="entry name" value="LYSM DOMAIN-CONTAINING GPI-ANCHORED PROTEIN 2"/>
    <property type="match status" value="1"/>
</dbReference>
<dbReference type="CDD" id="cd16894">
    <property type="entry name" value="MltD-like"/>
    <property type="match status" value="1"/>
</dbReference>
<feature type="region of interest" description="Disordered" evidence="2">
    <location>
        <begin position="508"/>
        <end position="553"/>
    </location>
</feature>
<evidence type="ECO:0000256" key="2">
    <source>
        <dbReference type="SAM" id="MobiDB-lite"/>
    </source>
</evidence>
<proteinExistence type="inferred from homology"/>
<dbReference type="RefSeq" id="WP_196954032.1">
    <property type="nucleotide sequence ID" value="NZ_JADWYK010000002.1"/>
</dbReference>
<dbReference type="InterPro" id="IPR036779">
    <property type="entry name" value="LysM_dom_sf"/>
</dbReference>
<evidence type="ECO:0000313" key="6">
    <source>
        <dbReference type="Proteomes" id="UP000601099"/>
    </source>
</evidence>
<dbReference type="PANTHER" id="PTHR33734:SF22">
    <property type="entry name" value="MEMBRANE-BOUND LYTIC MUREIN TRANSGLYCOSYLASE D"/>
    <property type="match status" value="1"/>
</dbReference>
<evidence type="ECO:0000256" key="1">
    <source>
        <dbReference type="ARBA" id="ARBA00007734"/>
    </source>
</evidence>
<evidence type="ECO:0000256" key="3">
    <source>
        <dbReference type="SAM" id="SignalP"/>
    </source>
</evidence>
<dbReference type="Pfam" id="PF01476">
    <property type="entry name" value="LysM"/>
    <property type="match status" value="3"/>
</dbReference>
<feature type="compositionally biased region" description="Polar residues" evidence="2">
    <location>
        <begin position="538"/>
        <end position="553"/>
    </location>
</feature>
<dbReference type="SMART" id="SM00257">
    <property type="entry name" value="LysM"/>
    <property type="match status" value="3"/>
</dbReference>
<dbReference type="Gene3D" id="1.10.530.10">
    <property type="match status" value="1"/>
</dbReference>
<evidence type="ECO:0000259" key="4">
    <source>
        <dbReference type="PROSITE" id="PS51782"/>
    </source>
</evidence>
<name>A0ABS0KYV8_9BACT</name>
<gene>
    <name evidence="5" type="ORF">I5L79_05675</name>
</gene>
<feature type="domain" description="LysM" evidence="4">
    <location>
        <begin position="393"/>
        <end position="437"/>
    </location>
</feature>
<feature type="domain" description="LysM" evidence="4">
    <location>
        <begin position="631"/>
        <end position="675"/>
    </location>
</feature>
<accession>A0ABS0KYV8</accession>
<dbReference type="InterPro" id="IPR018392">
    <property type="entry name" value="LysM"/>
</dbReference>
<dbReference type="Pfam" id="PF01464">
    <property type="entry name" value="SLT"/>
    <property type="match status" value="1"/>
</dbReference>
<dbReference type="EMBL" id="JADWYK010000002">
    <property type="protein sequence ID" value="MBG8553024.1"/>
    <property type="molecule type" value="Genomic_DNA"/>
</dbReference>
<dbReference type="InterPro" id="IPR023346">
    <property type="entry name" value="Lysozyme-like_dom_sf"/>
</dbReference>
<feature type="signal peptide" evidence="3">
    <location>
        <begin position="1"/>
        <end position="23"/>
    </location>
</feature>
<evidence type="ECO:0000313" key="5">
    <source>
        <dbReference type="EMBL" id="MBG8553024.1"/>
    </source>
</evidence>
<reference evidence="5 6" key="1">
    <citation type="submission" date="2020-11" db="EMBL/GenBank/DDBJ databases">
        <title>Hymenobacter sp.</title>
        <authorList>
            <person name="Kim M.K."/>
        </authorList>
    </citation>
    <scope>NUCLEOTIDE SEQUENCE [LARGE SCALE GENOMIC DNA]</scope>
    <source>
        <strain evidence="5 6">BT594</strain>
    </source>
</reference>
<keyword evidence="6" id="KW-1185">Reference proteome</keyword>
<feature type="chain" id="PRO_5046305536" evidence="3">
    <location>
        <begin position="24"/>
        <end position="677"/>
    </location>
</feature>
<comment type="similarity">
    <text evidence="1">Belongs to the transglycosylase Slt family.</text>
</comment>
<dbReference type="PROSITE" id="PS00922">
    <property type="entry name" value="TRANSGLYCOSYLASE"/>
    <property type="match status" value="1"/>
</dbReference>
<keyword evidence="3" id="KW-0732">Signal</keyword>